<evidence type="ECO:0000313" key="2">
    <source>
        <dbReference type="EMBL" id="TAJ43869.1"/>
    </source>
</evidence>
<dbReference type="Proteomes" id="UP000292580">
    <property type="component" value="Unassembled WGS sequence"/>
</dbReference>
<dbReference type="PANTHER" id="PTHR42827:SF1">
    <property type="entry name" value="IRON-SULFUR CLUSTER-BINDING PROTEIN"/>
    <property type="match status" value="1"/>
</dbReference>
<feature type="domain" description="4Fe-4S ferredoxin-type" evidence="1">
    <location>
        <begin position="156"/>
        <end position="185"/>
    </location>
</feature>
<sequence length="226" mass="25109">MADEPQILRDLLRRGLDLGASVAGYLPADHLRDCPSALEAGPQGFRTYSGTVVVLGLYHDPAQPEMDWWEEGRGTPGDRMLRQINLALAAWLRDEHGIAARDIPYQVDDGGIYLKDAAVYAGLGYIGRNNLVIHPDFGPRLRFRALWVDIRSEQTDRPVPERRCDACGHPCETECPQNALEGGRYSRTRCLARMDADKASAARIRDETGKLAPADHCRICELVCPT</sequence>
<dbReference type="AlphaFoldDB" id="A0A483CLI6"/>
<dbReference type="EMBL" id="PGCL01000003">
    <property type="protein sequence ID" value="TAJ43869.1"/>
    <property type="molecule type" value="Genomic_DNA"/>
</dbReference>
<dbReference type="PROSITE" id="PS51379">
    <property type="entry name" value="4FE4S_FER_2"/>
    <property type="match status" value="1"/>
</dbReference>
<accession>A0A483CLI6</accession>
<keyword evidence="3" id="KW-1185">Reference proteome</keyword>
<dbReference type="SUPFAM" id="SSF46548">
    <property type="entry name" value="alpha-helical ferredoxin"/>
    <property type="match status" value="1"/>
</dbReference>
<organism evidence="2 3">
    <name type="scientific">Methanofollis fontis</name>
    <dbReference type="NCBI Taxonomy" id="2052832"/>
    <lineage>
        <taxon>Archaea</taxon>
        <taxon>Methanobacteriati</taxon>
        <taxon>Methanobacteriota</taxon>
        <taxon>Stenosarchaea group</taxon>
        <taxon>Methanomicrobia</taxon>
        <taxon>Methanomicrobiales</taxon>
        <taxon>Methanomicrobiaceae</taxon>
        <taxon>Methanofollis</taxon>
    </lineage>
</organism>
<gene>
    <name evidence="2" type="ORF">CUJ86_07335</name>
</gene>
<name>A0A483CLI6_9EURY</name>
<dbReference type="RefSeq" id="WP_130646925.1">
    <property type="nucleotide sequence ID" value="NZ_PGCL01000003.1"/>
</dbReference>
<evidence type="ECO:0000259" key="1">
    <source>
        <dbReference type="PROSITE" id="PS51379"/>
    </source>
</evidence>
<evidence type="ECO:0000313" key="3">
    <source>
        <dbReference type="Proteomes" id="UP000292580"/>
    </source>
</evidence>
<dbReference type="InterPro" id="IPR017896">
    <property type="entry name" value="4Fe4S_Fe-S-bd"/>
</dbReference>
<dbReference type="OrthoDB" id="23478at2157"/>
<comment type="caution">
    <text evidence="2">The sequence shown here is derived from an EMBL/GenBank/DDBJ whole genome shotgun (WGS) entry which is preliminary data.</text>
</comment>
<reference evidence="2 3" key="1">
    <citation type="submission" date="2017-11" db="EMBL/GenBank/DDBJ databases">
        <title>Isolation and Characterization of Methanofollis Species from Methane Seep Offshore SW Taiwan.</title>
        <authorList>
            <person name="Teng N.-H."/>
            <person name="Lai M.-C."/>
            <person name="Chen S.-C."/>
        </authorList>
    </citation>
    <scope>NUCLEOTIDE SEQUENCE [LARGE SCALE GENOMIC DNA]</scope>
    <source>
        <strain evidence="2 3">FWC-SCC2</strain>
    </source>
</reference>
<protein>
    <recommendedName>
        <fullName evidence="1">4Fe-4S ferredoxin-type domain-containing protein</fullName>
    </recommendedName>
</protein>
<proteinExistence type="predicted"/>
<dbReference type="PANTHER" id="PTHR42827">
    <property type="entry name" value="IRON-SULFUR CLUSTER-BINDING PROTEIN-RELATED"/>
    <property type="match status" value="1"/>
</dbReference>